<evidence type="ECO:0000256" key="2">
    <source>
        <dbReference type="ARBA" id="ARBA00023033"/>
    </source>
</evidence>
<comment type="caution">
    <text evidence="3">The sequence shown here is derived from an EMBL/GenBank/DDBJ whole genome shotgun (WGS) entry which is preliminary data.</text>
</comment>
<organism evidence="3 4">
    <name type="scientific">Streptosporangium algeriense</name>
    <dbReference type="NCBI Taxonomy" id="1682748"/>
    <lineage>
        <taxon>Bacteria</taxon>
        <taxon>Bacillati</taxon>
        <taxon>Actinomycetota</taxon>
        <taxon>Actinomycetes</taxon>
        <taxon>Streptosporangiales</taxon>
        <taxon>Streptosporangiaceae</taxon>
        <taxon>Streptosporangium</taxon>
    </lineage>
</organism>
<evidence type="ECO:0000313" key="3">
    <source>
        <dbReference type="EMBL" id="MFD0890555.1"/>
    </source>
</evidence>
<dbReference type="Pfam" id="PF13450">
    <property type="entry name" value="NAD_binding_8"/>
    <property type="match status" value="1"/>
</dbReference>
<sequence length="63" mass="6282">MRAIVIGAGVAGSATALALRHIGAEVTVYEAYADPAGDVGSFISLAANGLRGLEALGCLPRVQ</sequence>
<keyword evidence="1" id="KW-0560">Oxidoreductase</keyword>
<reference evidence="4" key="1">
    <citation type="journal article" date="2019" name="Int. J. Syst. Evol. Microbiol.">
        <title>The Global Catalogue of Microorganisms (GCM) 10K type strain sequencing project: providing services to taxonomists for standard genome sequencing and annotation.</title>
        <authorList>
            <consortium name="The Broad Institute Genomics Platform"/>
            <consortium name="The Broad Institute Genome Sequencing Center for Infectious Disease"/>
            <person name="Wu L."/>
            <person name="Ma J."/>
        </authorList>
    </citation>
    <scope>NUCLEOTIDE SEQUENCE [LARGE SCALE GENOMIC DNA]</scope>
    <source>
        <strain evidence="4">CCUG 62974</strain>
    </source>
</reference>
<feature type="non-terminal residue" evidence="3">
    <location>
        <position position="63"/>
    </location>
</feature>
<proteinExistence type="predicted"/>
<dbReference type="Proteomes" id="UP001597024">
    <property type="component" value="Unassembled WGS sequence"/>
</dbReference>
<dbReference type="InterPro" id="IPR050493">
    <property type="entry name" value="FAD-dep_Monooxygenase_BioMet"/>
</dbReference>
<accession>A0ABW3E6M3</accession>
<gene>
    <name evidence="3" type="ORF">ACFQ08_38935</name>
</gene>
<name>A0ABW3E6M3_9ACTN</name>
<dbReference type="EMBL" id="JBHTHX010002517">
    <property type="protein sequence ID" value="MFD0890555.1"/>
    <property type="molecule type" value="Genomic_DNA"/>
</dbReference>
<dbReference type="SUPFAM" id="SSF51905">
    <property type="entry name" value="FAD/NAD(P)-binding domain"/>
    <property type="match status" value="1"/>
</dbReference>
<dbReference type="Gene3D" id="3.50.50.60">
    <property type="entry name" value="FAD/NAD(P)-binding domain"/>
    <property type="match status" value="1"/>
</dbReference>
<dbReference type="PANTHER" id="PTHR13789:SF309">
    <property type="entry name" value="PUTATIVE (AFU_ORTHOLOGUE AFUA_6G14510)-RELATED"/>
    <property type="match status" value="1"/>
</dbReference>
<evidence type="ECO:0000313" key="4">
    <source>
        <dbReference type="Proteomes" id="UP001597024"/>
    </source>
</evidence>
<dbReference type="InterPro" id="IPR036188">
    <property type="entry name" value="FAD/NAD-bd_sf"/>
</dbReference>
<keyword evidence="2" id="KW-0503">Monooxygenase</keyword>
<keyword evidence="4" id="KW-1185">Reference proteome</keyword>
<evidence type="ECO:0000256" key="1">
    <source>
        <dbReference type="ARBA" id="ARBA00023002"/>
    </source>
</evidence>
<protein>
    <submittedName>
        <fullName evidence="3">FAD-dependent oxidoreductase</fullName>
    </submittedName>
</protein>
<dbReference type="PANTHER" id="PTHR13789">
    <property type="entry name" value="MONOOXYGENASE"/>
    <property type="match status" value="1"/>
</dbReference>